<comment type="caution">
    <text evidence="11">The sequence shown here is derived from an EMBL/GenBank/DDBJ whole genome shotgun (WGS) entry which is preliminary data.</text>
</comment>
<keyword evidence="2 10" id="KW-0963">Cytoplasm</keyword>
<dbReference type="GO" id="GO:0005737">
    <property type="term" value="C:cytoplasm"/>
    <property type="evidence" value="ECO:0007669"/>
    <property type="project" value="UniProtKB-SubCell"/>
</dbReference>
<keyword evidence="7 10" id="KW-0378">Hydrolase</keyword>
<dbReference type="RefSeq" id="WP_103066932.1">
    <property type="nucleotide sequence ID" value="NZ_AZRL01000012.1"/>
</dbReference>
<dbReference type="EMBL" id="AZRL01000012">
    <property type="protein sequence ID" value="PNR96454.1"/>
    <property type="molecule type" value="Genomic_DNA"/>
</dbReference>
<dbReference type="HAMAP" id="MF_00801">
    <property type="entry name" value="Endonuclease_5"/>
    <property type="match status" value="1"/>
</dbReference>
<proteinExistence type="inferred from homology"/>
<dbReference type="CDD" id="cd06559">
    <property type="entry name" value="Endonuclease_V"/>
    <property type="match status" value="1"/>
</dbReference>
<dbReference type="GO" id="GO:0043737">
    <property type="term" value="F:deoxyribonuclease V activity"/>
    <property type="evidence" value="ECO:0007669"/>
    <property type="project" value="UniProtKB-UniRule"/>
</dbReference>
<dbReference type="InterPro" id="IPR007581">
    <property type="entry name" value="Endonuclease-V"/>
</dbReference>
<organism evidence="11 12">
    <name type="scientific">Petrotoga olearia DSM 13574</name>
    <dbReference type="NCBI Taxonomy" id="1122955"/>
    <lineage>
        <taxon>Bacteria</taxon>
        <taxon>Thermotogati</taxon>
        <taxon>Thermotogota</taxon>
        <taxon>Thermotogae</taxon>
        <taxon>Petrotogales</taxon>
        <taxon>Petrotogaceae</taxon>
        <taxon>Petrotoga</taxon>
    </lineage>
</organism>
<evidence type="ECO:0000256" key="5">
    <source>
        <dbReference type="ARBA" id="ARBA00022759"/>
    </source>
</evidence>
<feature type="binding site" evidence="10">
    <location>
        <position position="43"/>
    </location>
    <ligand>
        <name>Mg(2+)</name>
        <dbReference type="ChEBI" id="CHEBI:18420"/>
    </ligand>
</feature>
<dbReference type="PANTHER" id="PTHR28511:SF1">
    <property type="entry name" value="ENDONUCLEASE V"/>
    <property type="match status" value="1"/>
</dbReference>
<comment type="similarity">
    <text evidence="10">Belongs to the endonuclease V family.</text>
</comment>
<keyword evidence="9 10" id="KW-0234">DNA repair</keyword>
<name>A0A2K1P0Z6_9BACT</name>
<dbReference type="EC" id="3.1.21.7" evidence="10"/>
<dbReference type="AlphaFoldDB" id="A0A2K1P0Z6"/>
<keyword evidence="5 10" id="KW-0255">Endonuclease</keyword>
<evidence type="ECO:0000313" key="11">
    <source>
        <dbReference type="EMBL" id="PNR96454.1"/>
    </source>
</evidence>
<dbReference type="Pfam" id="PF04493">
    <property type="entry name" value="Endonuclease_5"/>
    <property type="match status" value="1"/>
</dbReference>
<evidence type="ECO:0000313" key="12">
    <source>
        <dbReference type="Proteomes" id="UP000236434"/>
    </source>
</evidence>
<evidence type="ECO:0000256" key="6">
    <source>
        <dbReference type="ARBA" id="ARBA00022763"/>
    </source>
</evidence>
<evidence type="ECO:0000256" key="1">
    <source>
        <dbReference type="ARBA" id="ARBA00004496"/>
    </source>
</evidence>
<comment type="subcellular location">
    <subcellularLocation>
        <location evidence="1 10">Cytoplasm</location>
    </subcellularLocation>
</comment>
<dbReference type="Gene3D" id="3.30.2170.10">
    <property type="entry name" value="archaeoglobus fulgidus dsm 4304 superfamily"/>
    <property type="match status" value="1"/>
</dbReference>
<dbReference type="Proteomes" id="UP000236434">
    <property type="component" value="Unassembled WGS sequence"/>
</dbReference>
<evidence type="ECO:0000256" key="8">
    <source>
        <dbReference type="ARBA" id="ARBA00022842"/>
    </source>
</evidence>
<dbReference type="GO" id="GO:0006281">
    <property type="term" value="P:DNA repair"/>
    <property type="evidence" value="ECO:0007669"/>
    <property type="project" value="UniProtKB-UniRule"/>
</dbReference>
<evidence type="ECO:0000256" key="7">
    <source>
        <dbReference type="ARBA" id="ARBA00022801"/>
    </source>
</evidence>
<keyword evidence="8 10" id="KW-0460">Magnesium</keyword>
<dbReference type="InterPro" id="IPR053396">
    <property type="entry name" value="Endonuclease_V-like"/>
</dbReference>
<evidence type="ECO:0000256" key="4">
    <source>
        <dbReference type="ARBA" id="ARBA00022723"/>
    </source>
</evidence>
<protein>
    <recommendedName>
        <fullName evidence="10">Endonuclease V</fullName>
        <ecNumber evidence="10">3.1.21.7</ecNumber>
    </recommendedName>
    <alternativeName>
        <fullName evidence="10">Deoxyinosine 3'endonuclease</fullName>
    </alternativeName>
    <alternativeName>
        <fullName evidence="10">Deoxyribonuclease V</fullName>
        <shortName evidence="10">DNase V</shortName>
    </alternativeName>
</protein>
<feature type="binding site" evidence="10">
    <location>
        <position position="109"/>
    </location>
    <ligand>
        <name>Mg(2+)</name>
        <dbReference type="ChEBI" id="CHEBI:18420"/>
    </ligand>
</feature>
<dbReference type="GO" id="GO:0016891">
    <property type="term" value="F:RNA endonuclease activity producing 5'-phosphomonoesters, hydrolytic mechanism"/>
    <property type="evidence" value="ECO:0007669"/>
    <property type="project" value="TreeGrafter"/>
</dbReference>
<evidence type="ECO:0000256" key="2">
    <source>
        <dbReference type="ARBA" id="ARBA00022490"/>
    </source>
</evidence>
<evidence type="ECO:0000256" key="3">
    <source>
        <dbReference type="ARBA" id="ARBA00022722"/>
    </source>
</evidence>
<sequence>MKYKLVHSFDMSPKDMIKIQKQLAKEVKLSHFSDVPNLVCGVDLSFQKDEGLAVIVTMNFKKLSVIDVTYAVDRVTLPYIPGLLAFRELPIFLKAWEKLQIEPDIVFFDGQGYAHPRRMGIATHASFFIEKPTIGIAKSKLIGEYEEPGKKKGEFTFLYHKDEKIGIVLRTRDNVKPVFVSPGNLVDFNNALDFTYHFSTKYKIPEITRKAHLYTQSLKQR</sequence>
<keyword evidence="4 10" id="KW-0479">Metal-binding</keyword>
<dbReference type="GO" id="GO:0000287">
    <property type="term" value="F:magnesium ion binding"/>
    <property type="evidence" value="ECO:0007669"/>
    <property type="project" value="UniProtKB-UniRule"/>
</dbReference>
<dbReference type="PANTHER" id="PTHR28511">
    <property type="entry name" value="ENDONUCLEASE V"/>
    <property type="match status" value="1"/>
</dbReference>
<evidence type="ECO:0000256" key="10">
    <source>
        <dbReference type="HAMAP-Rule" id="MF_00801"/>
    </source>
</evidence>
<dbReference type="OrthoDB" id="9790916at2"/>
<dbReference type="GO" id="GO:0003727">
    <property type="term" value="F:single-stranded RNA binding"/>
    <property type="evidence" value="ECO:0007669"/>
    <property type="project" value="TreeGrafter"/>
</dbReference>
<comment type="function">
    <text evidence="10">DNA repair enzyme involved in the repair of deaminated bases. Selectively cleaves double-stranded DNA at the second phosphodiester bond 3' to a deoxyinosine leaving behind the intact lesion on the nicked DNA.</text>
</comment>
<comment type="cofactor">
    <cofactor evidence="10">
        <name>Mg(2+)</name>
        <dbReference type="ChEBI" id="CHEBI:18420"/>
    </cofactor>
</comment>
<keyword evidence="3 10" id="KW-0540">Nuclease</keyword>
<accession>A0A2K1P0Z6</accession>
<comment type="catalytic activity">
    <reaction evidence="10">
        <text>Endonucleolytic cleavage at apurinic or apyrimidinic sites to products with a 5'-phosphate.</text>
        <dbReference type="EC" id="3.1.21.7"/>
    </reaction>
</comment>
<keyword evidence="6 10" id="KW-0227">DNA damage</keyword>
<dbReference type="NCBIfam" id="NF041102">
    <property type="entry name" value="endonuc_V_Ttgales"/>
    <property type="match status" value="1"/>
</dbReference>
<feature type="site" description="Interaction with target DNA" evidence="10">
    <location>
        <position position="79"/>
    </location>
</feature>
<reference evidence="11 12" key="1">
    <citation type="submission" date="2013-12" db="EMBL/GenBank/DDBJ databases">
        <title>Comparative genomics of Petrotoga isolates.</title>
        <authorList>
            <person name="Nesbo C.L."/>
            <person name="Charchuk R."/>
            <person name="Chow K."/>
        </authorList>
    </citation>
    <scope>NUCLEOTIDE SEQUENCE [LARGE SCALE GENOMIC DNA]</scope>
    <source>
        <strain evidence="11 12">DSM 13574</strain>
    </source>
</reference>
<evidence type="ECO:0000256" key="9">
    <source>
        <dbReference type="ARBA" id="ARBA00023204"/>
    </source>
</evidence>
<gene>
    <name evidence="10" type="primary">nfi</name>
    <name evidence="11" type="ORF">X929_05045</name>
</gene>